<dbReference type="KEGG" id="mbry:B1812_21555"/>
<evidence type="ECO:0000313" key="3">
    <source>
        <dbReference type="Proteomes" id="UP000193978"/>
    </source>
</evidence>
<dbReference type="PANTHER" id="PTHR40394:SF2">
    <property type="entry name" value="QUINOL:CYTOCHROME C OXIDOREDUCTASE MEMBRANE PROTEIN"/>
    <property type="match status" value="1"/>
</dbReference>
<keyword evidence="1" id="KW-0472">Membrane</keyword>
<gene>
    <name evidence="2" type="ORF">B1812_21555</name>
</gene>
<keyword evidence="3" id="KW-1185">Reference proteome</keyword>
<proteinExistence type="predicted"/>
<feature type="transmembrane region" description="Helical" evidence="1">
    <location>
        <begin position="93"/>
        <end position="115"/>
    </location>
</feature>
<reference evidence="2 3" key="1">
    <citation type="submission" date="2017-02" db="EMBL/GenBank/DDBJ databases">
        <authorList>
            <person name="Peterson S.W."/>
        </authorList>
    </citation>
    <scope>NUCLEOTIDE SEQUENCE [LARGE SCALE GENOMIC DNA]</scope>
    <source>
        <strain evidence="2 3">S285</strain>
    </source>
</reference>
<dbReference type="RefSeq" id="WP_085773398.1">
    <property type="nucleotide sequence ID" value="NZ_AP027149.1"/>
</dbReference>
<dbReference type="EMBL" id="CP019948">
    <property type="protein sequence ID" value="ARN83241.1"/>
    <property type="molecule type" value="Genomic_DNA"/>
</dbReference>
<protein>
    <submittedName>
        <fullName evidence="2">Uncharacterized protein</fullName>
    </submittedName>
</protein>
<dbReference type="Proteomes" id="UP000193978">
    <property type="component" value="Chromosome"/>
</dbReference>
<keyword evidence="1" id="KW-0812">Transmembrane</keyword>
<name>A0A1W6N089_9HYPH</name>
<evidence type="ECO:0000256" key="1">
    <source>
        <dbReference type="SAM" id="Phobius"/>
    </source>
</evidence>
<accession>A0A1W6N089</accession>
<dbReference type="AlphaFoldDB" id="A0A1W6N089"/>
<keyword evidence="1" id="KW-1133">Transmembrane helix</keyword>
<dbReference type="STRING" id="655015.B1812_21555"/>
<dbReference type="PANTHER" id="PTHR40394">
    <property type="entry name" value="LIPOPROTEIN-RELATED"/>
    <property type="match status" value="1"/>
</dbReference>
<feature type="transmembrane region" description="Helical" evidence="1">
    <location>
        <begin position="54"/>
        <end position="73"/>
    </location>
</feature>
<dbReference type="InterPro" id="IPR021776">
    <property type="entry name" value="ActD"/>
</dbReference>
<dbReference type="Pfam" id="PF11821">
    <property type="entry name" value="ActD"/>
    <property type="match status" value="1"/>
</dbReference>
<evidence type="ECO:0000313" key="2">
    <source>
        <dbReference type="EMBL" id="ARN83241.1"/>
    </source>
</evidence>
<sequence length="174" mass="19033">MSRVFILEFAQPDALLAAARSLREKRYELLDAYSPFPVEGVAELLDSASAPLRVHMFLGGMAFAATAYGLEVWSAVFDYPINSGGRPLNSWPAFMLFPFAIGIFGAALTGFVSLLTQAGLPRLHHSLFELDGFERATQDRFLLAVKEPVDQEDASLSGQFLAQTGAEKIRGMET</sequence>
<dbReference type="OrthoDB" id="9792475at2"/>
<organism evidence="2 3">
    <name type="scientific">Methylocystis bryophila</name>
    <dbReference type="NCBI Taxonomy" id="655015"/>
    <lineage>
        <taxon>Bacteria</taxon>
        <taxon>Pseudomonadati</taxon>
        <taxon>Pseudomonadota</taxon>
        <taxon>Alphaproteobacteria</taxon>
        <taxon>Hyphomicrobiales</taxon>
        <taxon>Methylocystaceae</taxon>
        <taxon>Methylocystis</taxon>
    </lineage>
</organism>